<dbReference type="AlphaFoldDB" id="A0A9Q3IE78"/>
<protein>
    <submittedName>
        <fullName evidence="1">Uncharacterized protein</fullName>
    </submittedName>
</protein>
<name>A0A9Q3IE78_9BASI</name>
<proteinExistence type="predicted"/>
<sequence>MRDMGIMINESNSSLEMKCFVDSNWGGEGNCSTRGYIVFHGTNPIGWQSKWQITIASSTAQAEYMALSFPAKEVLWLYNLFFDILKNSIPTLYSNNRIAVGISTESMNRKQMHHLIREFNTINEFIAVRKLKLEWI</sequence>
<gene>
    <name evidence="1" type="ORF">O181_079696</name>
</gene>
<organism evidence="1 2">
    <name type="scientific">Austropuccinia psidii MF-1</name>
    <dbReference type="NCBI Taxonomy" id="1389203"/>
    <lineage>
        <taxon>Eukaryota</taxon>
        <taxon>Fungi</taxon>
        <taxon>Dikarya</taxon>
        <taxon>Basidiomycota</taxon>
        <taxon>Pucciniomycotina</taxon>
        <taxon>Pucciniomycetes</taxon>
        <taxon>Pucciniales</taxon>
        <taxon>Sphaerophragmiaceae</taxon>
        <taxon>Austropuccinia</taxon>
    </lineage>
</organism>
<dbReference type="Proteomes" id="UP000765509">
    <property type="component" value="Unassembled WGS sequence"/>
</dbReference>
<accession>A0A9Q3IE78</accession>
<dbReference type="CDD" id="cd09272">
    <property type="entry name" value="RNase_HI_RT_Ty1"/>
    <property type="match status" value="1"/>
</dbReference>
<dbReference type="PANTHER" id="PTHR11439">
    <property type="entry name" value="GAG-POL-RELATED RETROTRANSPOSON"/>
    <property type="match status" value="1"/>
</dbReference>
<reference evidence="1" key="1">
    <citation type="submission" date="2021-03" db="EMBL/GenBank/DDBJ databases">
        <title>Draft genome sequence of rust myrtle Austropuccinia psidii MF-1, a brazilian biotype.</title>
        <authorList>
            <person name="Quecine M.C."/>
            <person name="Pachon D.M.R."/>
            <person name="Bonatelli M.L."/>
            <person name="Correr F.H."/>
            <person name="Franceschini L.M."/>
            <person name="Leite T.F."/>
            <person name="Margarido G.R.A."/>
            <person name="Almeida C.A."/>
            <person name="Ferrarezi J.A."/>
            <person name="Labate C.A."/>
        </authorList>
    </citation>
    <scope>NUCLEOTIDE SEQUENCE</scope>
    <source>
        <strain evidence="1">MF-1</strain>
    </source>
</reference>
<comment type="caution">
    <text evidence="1">The sequence shown here is derived from an EMBL/GenBank/DDBJ whole genome shotgun (WGS) entry which is preliminary data.</text>
</comment>
<evidence type="ECO:0000313" key="1">
    <source>
        <dbReference type="EMBL" id="MBW0539981.1"/>
    </source>
</evidence>
<dbReference type="EMBL" id="AVOT02044611">
    <property type="protein sequence ID" value="MBW0539981.1"/>
    <property type="molecule type" value="Genomic_DNA"/>
</dbReference>
<dbReference type="PANTHER" id="PTHR11439:SF511">
    <property type="match status" value="1"/>
</dbReference>
<keyword evidence="2" id="KW-1185">Reference proteome</keyword>
<evidence type="ECO:0000313" key="2">
    <source>
        <dbReference type="Proteomes" id="UP000765509"/>
    </source>
</evidence>